<dbReference type="InterPro" id="IPR025433">
    <property type="entry name" value="DUF4168"/>
</dbReference>
<dbReference type="Proteomes" id="UP000294546">
    <property type="component" value="Unassembled WGS sequence"/>
</dbReference>
<evidence type="ECO:0000259" key="2">
    <source>
        <dbReference type="Pfam" id="PF13767"/>
    </source>
</evidence>
<evidence type="ECO:0000313" key="3">
    <source>
        <dbReference type="EMBL" id="TCK03097.1"/>
    </source>
</evidence>
<dbReference type="Pfam" id="PF13767">
    <property type="entry name" value="DUF4168"/>
    <property type="match status" value="1"/>
</dbReference>
<dbReference type="EMBL" id="SMFU01000013">
    <property type="protein sequence ID" value="TCK03097.1"/>
    <property type="molecule type" value="Genomic_DNA"/>
</dbReference>
<reference evidence="3 4" key="1">
    <citation type="submission" date="2019-03" db="EMBL/GenBank/DDBJ databases">
        <title>Genomic Encyclopedia of Archaeal and Bacterial Type Strains, Phase II (KMG-II): from individual species to whole genera.</title>
        <authorList>
            <person name="Goeker M."/>
        </authorList>
    </citation>
    <scope>NUCLEOTIDE SEQUENCE [LARGE SCALE GENOMIC DNA]</scope>
    <source>
        <strain evidence="3 4">DSM 27697</strain>
    </source>
</reference>
<dbReference type="RefSeq" id="WP_165900370.1">
    <property type="nucleotide sequence ID" value="NZ_SMFU01000013.1"/>
</dbReference>
<keyword evidence="1" id="KW-0732">Signal</keyword>
<dbReference type="AlphaFoldDB" id="A0A4R1G532"/>
<protein>
    <submittedName>
        <fullName evidence="3">Uncharacterized protein DUF4168</fullName>
    </submittedName>
</protein>
<name>A0A4R1G532_9GAMM</name>
<organism evidence="3 4">
    <name type="scientific">Marinobacterium mangrovicola</name>
    <dbReference type="NCBI Taxonomy" id="1476959"/>
    <lineage>
        <taxon>Bacteria</taxon>
        <taxon>Pseudomonadati</taxon>
        <taxon>Pseudomonadota</taxon>
        <taxon>Gammaproteobacteria</taxon>
        <taxon>Oceanospirillales</taxon>
        <taxon>Oceanospirillaceae</taxon>
        <taxon>Marinobacterium</taxon>
    </lineage>
</organism>
<comment type="caution">
    <text evidence="3">The sequence shown here is derived from an EMBL/GenBank/DDBJ whole genome shotgun (WGS) entry which is preliminary data.</text>
</comment>
<sequence>MSAFKLGTGIALAAALFAAPALQAQEASSQEAQQYSAPAAQPQIEVNDATVAKFADAYTDVVALQSDFSTRLQNIEEPSEAQALQEEVQAEMIEAVEAKGFSVQEYNAIAQRVSQDPELQAQLEELMSNS</sequence>
<evidence type="ECO:0000313" key="4">
    <source>
        <dbReference type="Proteomes" id="UP000294546"/>
    </source>
</evidence>
<gene>
    <name evidence="3" type="ORF">CLV83_4156</name>
</gene>
<evidence type="ECO:0000256" key="1">
    <source>
        <dbReference type="SAM" id="SignalP"/>
    </source>
</evidence>
<feature type="domain" description="DUF4168" evidence="2">
    <location>
        <begin position="47"/>
        <end position="122"/>
    </location>
</feature>
<keyword evidence="4" id="KW-1185">Reference proteome</keyword>
<feature type="signal peptide" evidence="1">
    <location>
        <begin position="1"/>
        <end position="24"/>
    </location>
</feature>
<proteinExistence type="predicted"/>
<feature type="chain" id="PRO_5020223055" evidence="1">
    <location>
        <begin position="25"/>
        <end position="130"/>
    </location>
</feature>
<accession>A0A4R1G532</accession>